<protein>
    <submittedName>
        <fullName evidence="1">Uncharacterized protein</fullName>
    </submittedName>
</protein>
<gene>
    <name evidence="1" type="ORF">ABW22_03700</name>
</gene>
<dbReference type="Proteomes" id="UP000064243">
    <property type="component" value="Unassembled WGS sequence"/>
</dbReference>
<keyword evidence="2" id="KW-1185">Reference proteome</keyword>
<comment type="caution">
    <text evidence="1">The sequence shown here is derived from an EMBL/GenBank/DDBJ whole genome shotgun (WGS) entry which is preliminary data.</text>
</comment>
<evidence type="ECO:0000313" key="1">
    <source>
        <dbReference type="EMBL" id="KVW97862.1"/>
    </source>
</evidence>
<sequence length="180" mass="19392">MEGQVSLRGKNLILNGRNLDQEFDRFESSQTFNLVDVGAFFFAGPVGLAVTKGYSFASILQGSAGRSEIRTLVSDWKVERGVALSQDVAIATNKNRVALQGGLDFVNERFDDVTVVLIDDKGCIRAQQTIHGAFKNPVVENPSTLKSLTGPVVKLLKQVGSLFPGGECDVFYAGSVVPPK</sequence>
<dbReference type="EMBL" id="LDUG01000014">
    <property type="protein sequence ID" value="KVW97862.1"/>
    <property type="molecule type" value="Genomic_DNA"/>
</dbReference>
<dbReference type="PATRIC" id="fig|36861.3.peg.188"/>
<evidence type="ECO:0000313" key="2">
    <source>
        <dbReference type="Proteomes" id="UP000064243"/>
    </source>
</evidence>
<organism evidence="1 2">
    <name type="scientific">Thiobacillus denitrificans</name>
    <dbReference type="NCBI Taxonomy" id="36861"/>
    <lineage>
        <taxon>Bacteria</taxon>
        <taxon>Pseudomonadati</taxon>
        <taxon>Pseudomonadota</taxon>
        <taxon>Betaproteobacteria</taxon>
        <taxon>Nitrosomonadales</taxon>
        <taxon>Thiobacillaceae</taxon>
        <taxon>Thiobacillus</taxon>
    </lineage>
</organism>
<name>A0A125BD82_THIDE</name>
<reference evidence="1 2" key="1">
    <citation type="journal article" date="2015" name="Appl. Environ. Microbiol.">
        <title>Aerobic and Anaerobic Thiosulfate Oxidation by a Cold-Adapted, Subglacial Chemoautotroph.</title>
        <authorList>
            <person name="Harrold Z.R."/>
            <person name="Skidmore M.L."/>
            <person name="Hamilton T.L."/>
            <person name="Desch L."/>
            <person name="Amada K."/>
            <person name="van Gelder W."/>
            <person name="Glover K."/>
            <person name="Roden E.E."/>
            <person name="Boyd E.S."/>
        </authorList>
    </citation>
    <scope>NUCLEOTIDE SEQUENCE [LARGE SCALE GENOMIC DNA]</scope>
    <source>
        <strain evidence="1 2">RG</strain>
    </source>
</reference>
<dbReference type="AlphaFoldDB" id="A0A125BD82"/>
<accession>A0A125BD82</accession>
<proteinExistence type="predicted"/>